<dbReference type="GeneID" id="106352688"/>
<keyword evidence="2 6" id="KW-0551">Lipid droplet</keyword>
<dbReference type="EMBL" id="EU678260">
    <property type="protein sequence ID" value="ACG69508.1"/>
    <property type="molecule type" value="mRNA"/>
</dbReference>
<evidence type="ECO:0000256" key="4">
    <source>
        <dbReference type="ARBA" id="ARBA00022989"/>
    </source>
</evidence>
<organism evidence="9">
    <name type="scientific">Brassica napus</name>
    <name type="common">Rape</name>
    <dbReference type="NCBI Taxonomy" id="3708"/>
    <lineage>
        <taxon>Eukaryota</taxon>
        <taxon>Viridiplantae</taxon>
        <taxon>Streptophyta</taxon>
        <taxon>Embryophyta</taxon>
        <taxon>Tracheophyta</taxon>
        <taxon>Spermatophyta</taxon>
        <taxon>Magnoliopsida</taxon>
        <taxon>eudicotyledons</taxon>
        <taxon>Gunneridae</taxon>
        <taxon>Pentapetalae</taxon>
        <taxon>rosids</taxon>
        <taxon>malvids</taxon>
        <taxon>Brassicales</taxon>
        <taxon>Brassicaceae</taxon>
        <taxon>Brassiceae</taxon>
        <taxon>Brassica</taxon>
    </lineage>
</organism>
<gene>
    <name evidence="9" type="primary">S4</name>
</gene>
<dbReference type="KEGG" id="bna:106352688"/>
<evidence type="ECO:0000256" key="7">
    <source>
        <dbReference type="SAM" id="MobiDB-lite"/>
    </source>
</evidence>
<dbReference type="RefSeq" id="NP_001302696.1">
    <property type="nucleotide sequence ID" value="NM_001315767.1"/>
</dbReference>
<dbReference type="GO" id="GO:0012511">
    <property type="term" value="C:monolayer-surrounded lipid storage body"/>
    <property type="evidence" value="ECO:0007669"/>
    <property type="project" value="InterPro"/>
</dbReference>
<keyword evidence="5 8" id="KW-0472">Membrane</keyword>
<dbReference type="InterPro" id="IPR000136">
    <property type="entry name" value="Oleosin"/>
</dbReference>
<keyword evidence="4 8" id="KW-1133">Transmembrane helix</keyword>
<reference evidence="9" key="1">
    <citation type="journal article" date="2009" name="Proteomics">
        <title>Protein composition of oil bodies from mature Brassica napus seeds.</title>
        <authorList>
            <person name="Jolivet P."/>
            <person name="Boulard C."/>
            <person name="Bellamy A."/>
            <person name="Larre C."/>
            <person name="Barre M."/>
            <person name="Rogniaux H."/>
            <person name="d'Andrea S."/>
            <person name="Chardot T."/>
            <person name="Nesi N."/>
        </authorList>
    </citation>
    <scope>NUCLEOTIDE SEQUENCE</scope>
</reference>
<dbReference type="PANTHER" id="PTHR33203:SF32">
    <property type="entry name" value="OLEOSIN 21.2 KDA"/>
    <property type="match status" value="1"/>
</dbReference>
<name>C3S7F3_BRANA</name>
<feature type="compositionally biased region" description="Basic and acidic residues" evidence="7">
    <location>
        <begin position="176"/>
        <end position="206"/>
    </location>
</feature>
<evidence type="ECO:0000256" key="6">
    <source>
        <dbReference type="RuleBase" id="RU000540"/>
    </source>
</evidence>
<dbReference type="GO" id="GO:0048608">
    <property type="term" value="P:reproductive structure development"/>
    <property type="evidence" value="ECO:0007669"/>
    <property type="project" value="UniProtKB-ARBA"/>
</dbReference>
<evidence type="ECO:0000256" key="1">
    <source>
        <dbReference type="ARBA" id="ARBA00010858"/>
    </source>
</evidence>
<dbReference type="GO" id="GO:0016020">
    <property type="term" value="C:membrane"/>
    <property type="evidence" value="ECO:0007669"/>
    <property type="project" value="UniProtKB-SubCell"/>
</dbReference>
<evidence type="ECO:0000256" key="5">
    <source>
        <dbReference type="ARBA" id="ARBA00023136"/>
    </source>
</evidence>
<feature type="transmembrane region" description="Helical" evidence="8">
    <location>
        <begin position="65"/>
        <end position="86"/>
    </location>
</feature>
<dbReference type="AlphaFoldDB" id="C3S7F3"/>
<evidence type="ECO:0000256" key="2">
    <source>
        <dbReference type="ARBA" id="ARBA00022677"/>
    </source>
</evidence>
<feature type="region of interest" description="Disordered" evidence="7">
    <location>
        <begin position="176"/>
        <end position="212"/>
    </location>
</feature>
<dbReference type="PANTHER" id="PTHR33203">
    <property type="entry name" value="OLEOSIN"/>
    <property type="match status" value="1"/>
</dbReference>
<dbReference type="Pfam" id="PF01277">
    <property type="entry name" value="Oleosin"/>
    <property type="match status" value="1"/>
</dbReference>
<proteinExistence type="evidence at transcript level"/>
<evidence type="ECO:0000256" key="3">
    <source>
        <dbReference type="ARBA" id="ARBA00022692"/>
    </source>
</evidence>
<dbReference type="PROSITE" id="PS00811">
    <property type="entry name" value="OLEOSINS"/>
    <property type="match status" value="1"/>
</dbReference>
<keyword evidence="3 8" id="KW-0812">Transmembrane</keyword>
<sequence length="212" mass="22232">MADTHRVDRTDRHLQFQSPYEGGRVNIQYEGGGGAGGYGGGRGGGYGAGGYKSMMPERGPSNTQVLSFLVGVPIVGSLLAIAGLLLAGSVIGLLISIPLFLLFSPVIVPAALTIGLAATGFLASGMFGLTGLSSVSWVMNYLRGTRKSSVPEQLEYAKKRMADAVGYAGQKGKEMGQHVQNKAHEAKQYDISKTHDTTTTKGHETTQRTAAA</sequence>
<dbReference type="OrthoDB" id="1929188at2759"/>
<dbReference type="GO" id="GO:0009791">
    <property type="term" value="P:post-embryonic development"/>
    <property type="evidence" value="ECO:0007669"/>
    <property type="project" value="UniProtKB-ARBA"/>
</dbReference>
<feature type="transmembrane region" description="Helical" evidence="8">
    <location>
        <begin position="93"/>
        <end position="115"/>
    </location>
</feature>
<feature type="transmembrane region" description="Helical" evidence="8">
    <location>
        <begin position="121"/>
        <end position="142"/>
    </location>
</feature>
<protein>
    <recommendedName>
        <fullName evidence="6">Oleosin</fullName>
    </recommendedName>
</protein>
<comment type="similarity">
    <text evidence="1 6">Belongs to the oleosin family.</text>
</comment>
<comment type="subcellular location">
    <subcellularLocation>
        <location evidence="6">Lipid droplet</location>
    </subcellularLocation>
    <subcellularLocation>
        <location evidence="6">Membrane</location>
        <topology evidence="6">Multi-pass membrane protein</topology>
    </subcellularLocation>
</comment>
<evidence type="ECO:0000256" key="8">
    <source>
        <dbReference type="SAM" id="Phobius"/>
    </source>
</evidence>
<accession>C3S7F3</accession>
<evidence type="ECO:0000313" key="9">
    <source>
        <dbReference type="EMBL" id="ACG69508.1"/>
    </source>
</evidence>